<feature type="region of interest" description="Disordered" evidence="1">
    <location>
        <begin position="1"/>
        <end position="30"/>
    </location>
</feature>
<feature type="domain" description="XdhC Rossmann" evidence="2">
    <location>
        <begin position="40"/>
        <end position="126"/>
    </location>
</feature>
<sequence length="144" mass="14894">MPMPAAIPPHLRAARRAGPPAGLARHGGDRPRGRAVRLLARHRAAACLIILSHEPDVDVPVLAAALTTGVPYVGALGSGHTRARRAADLTEAGLDEELLGRIHGPVGLDLGARTPAETALAICAEVLGALDGGEVRVLREGRSR</sequence>
<dbReference type="InterPro" id="IPR052698">
    <property type="entry name" value="MoCofactor_Util/Proc"/>
</dbReference>
<dbReference type="PANTHER" id="PTHR30388">
    <property type="entry name" value="ALDEHYDE OXIDOREDUCTASE MOLYBDENUM COFACTOR ASSEMBLY PROTEIN"/>
    <property type="match status" value="1"/>
</dbReference>
<name>A0A542THW8_9ACTN</name>
<comment type="caution">
    <text evidence="3">The sequence shown here is derived from an EMBL/GenBank/DDBJ whole genome shotgun (WGS) entry which is preliminary data.</text>
</comment>
<evidence type="ECO:0000256" key="1">
    <source>
        <dbReference type="SAM" id="MobiDB-lite"/>
    </source>
</evidence>
<dbReference type="Proteomes" id="UP000318103">
    <property type="component" value="Unassembled WGS sequence"/>
</dbReference>
<dbReference type="AlphaFoldDB" id="A0A542THW8"/>
<feature type="compositionally biased region" description="Low complexity" evidence="1">
    <location>
        <begin position="8"/>
        <end position="24"/>
    </location>
</feature>
<keyword evidence="4" id="KW-1185">Reference proteome</keyword>
<reference evidence="3 4" key="1">
    <citation type="submission" date="2019-06" db="EMBL/GenBank/DDBJ databases">
        <title>Sequencing the genomes of 1000 actinobacteria strains.</title>
        <authorList>
            <person name="Klenk H.-P."/>
        </authorList>
    </citation>
    <scope>NUCLEOTIDE SEQUENCE [LARGE SCALE GENOMIC DNA]</scope>
    <source>
        <strain evidence="3 4">DSM 41929</strain>
    </source>
</reference>
<dbReference type="InterPro" id="IPR027051">
    <property type="entry name" value="XdhC_Rossmann_dom"/>
</dbReference>
<gene>
    <name evidence="3" type="ORF">FB563_6556</name>
</gene>
<dbReference type="PANTHER" id="PTHR30388:SF4">
    <property type="entry name" value="MOLYBDENUM COFACTOR INSERTION CHAPERONE PAOD"/>
    <property type="match status" value="1"/>
</dbReference>
<dbReference type="EMBL" id="VFNX01000002">
    <property type="protein sequence ID" value="TQK86426.1"/>
    <property type="molecule type" value="Genomic_DNA"/>
</dbReference>
<evidence type="ECO:0000313" key="3">
    <source>
        <dbReference type="EMBL" id="TQK86426.1"/>
    </source>
</evidence>
<evidence type="ECO:0000259" key="2">
    <source>
        <dbReference type="Pfam" id="PF13478"/>
    </source>
</evidence>
<proteinExistence type="predicted"/>
<dbReference type="Pfam" id="PF13478">
    <property type="entry name" value="XdhC_C"/>
    <property type="match status" value="1"/>
</dbReference>
<dbReference type="Gene3D" id="3.40.50.720">
    <property type="entry name" value="NAD(P)-binding Rossmann-like Domain"/>
    <property type="match status" value="1"/>
</dbReference>
<protein>
    <submittedName>
        <fullName evidence="3">XdhC-like protein</fullName>
    </submittedName>
</protein>
<evidence type="ECO:0000313" key="4">
    <source>
        <dbReference type="Proteomes" id="UP000318103"/>
    </source>
</evidence>
<organism evidence="3 4">
    <name type="scientific">Streptomyces puniciscabiei</name>
    <dbReference type="NCBI Taxonomy" id="164348"/>
    <lineage>
        <taxon>Bacteria</taxon>
        <taxon>Bacillati</taxon>
        <taxon>Actinomycetota</taxon>
        <taxon>Actinomycetes</taxon>
        <taxon>Kitasatosporales</taxon>
        <taxon>Streptomycetaceae</taxon>
        <taxon>Streptomyces</taxon>
    </lineage>
</organism>
<accession>A0A542THW8</accession>